<accession>A0ABP4C5P5</accession>
<evidence type="ECO:0000313" key="7">
    <source>
        <dbReference type="Proteomes" id="UP001500542"/>
    </source>
</evidence>
<dbReference type="InterPro" id="IPR036390">
    <property type="entry name" value="WH_DNA-bd_sf"/>
</dbReference>
<feature type="domain" description="IclR-ED" evidence="5">
    <location>
        <begin position="64"/>
        <end position="248"/>
    </location>
</feature>
<dbReference type="InterPro" id="IPR036388">
    <property type="entry name" value="WH-like_DNA-bd_sf"/>
</dbReference>
<dbReference type="PANTHER" id="PTHR30136:SF24">
    <property type="entry name" value="HTH-TYPE TRANSCRIPTIONAL REPRESSOR ALLR"/>
    <property type="match status" value="1"/>
</dbReference>
<proteinExistence type="predicted"/>
<dbReference type="SMART" id="SM00346">
    <property type="entry name" value="HTH_ICLR"/>
    <property type="match status" value="1"/>
</dbReference>
<gene>
    <name evidence="6" type="ORF">GCM10009554_72040</name>
</gene>
<dbReference type="Gene3D" id="1.10.10.10">
    <property type="entry name" value="Winged helix-like DNA-binding domain superfamily/Winged helix DNA-binding domain"/>
    <property type="match status" value="1"/>
</dbReference>
<dbReference type="SUPFAM" id="SSF55781">
    <property type="entry name" value="GAF domain-like"/>
    <property type="match status" value="1"/>
</dbReference>
<reference evidence="7" key="1">
    <citation type="journal article" date="2019" name="Int. J. Syst. Evol. Microbiol.">
        <title>The Global Catalogue of Microorganisms (GCM) 10K type strain sequencing project: providing services to taxonomists for standard genome sequencing and annotation.</title>
        <authorList>
            <consortium name="The Broad Institute Genomics Platform"/>
            <consortium name="The Broad Institute Genome Sequencing Center for Infectious Disease"/>
            <person name="Wu L."/>
            <person name="Ma J."/>
        </authorList>
    </citation>
    <scope>NUCLEOTIDE SEQUENCE [LARGE SCALE GENOMIC DNA]</scope>
    <source>
        <strain evidence="7">JCM 10977</strain>
    </source>
</reference>
<keyword evidence="1" id="KW-0805">Transcription regulation</keyword>
<dbReference type="Pfam" id="PF01614">
    <property type="entry name" value="IclR_C"/>
    <property type="match status" value="1"/>
</dbReference>
<organism evidence="6 7">
    <name type="scientific">Kribbella koreensis</name>
    <dbReference type="NCBI Taxonomy" id="57909"/>
    <lineage>
        <taxon>Bacteria</taxon>
        <taxon>Bacillati</taxon>
        <taxon>Actinomycetota</taxon>
        <taxon>Actinomycetes</taxon>
        <taxon>Propionibacteriales</taxon>
        <taxon>Kribbellaceae</taxon>
        <taxon>Kribbella</taxon>
    </lineage>
</organism>
<dbReference type="InterPro" id="IPR029016">
    <property type="entry name" value="GAF-like_dom_sf"/>
</dbReference>
<dbReference type="PANTHER" id="PTHR30136">
    <property type="entry name" value="HELIX-TURN-HELIX TRANSCRIPTIONAL REGULATOR, ICLR FAMILY"/>
    <property type="match status" value="1"/>
</dbReference>
<keyword evidence="2" id="KW-0238">DNA-binding</keyword>
<evidence type="ECO:0000256" key="1">
    <source>
        <dbReference type="ARBA" id="ARBA00023015"/>
    </source>
</evidence>
<dbReference type="Proteomes" id="UP001500542">
    <property type="component" value="Unassembled WGS sequence"/>
</dbReference>
<evidence type="ECO:0000259" key="5">
    <source>
        <dbReference type="PROSITE" id="PS51078"/>
    </source>
</evidence>
<evidence type="ECO:0000256" key="2">
    <source>
        <dbReference type="ARBA" id="ARBA00023125"/>
    </source>
</evidence>
<sequence length="248" mass="27036">MQSVSRALRAMEFVAASKDGVTAKEIAAHLELAVPSAYHLLATLTESGYLVHLAQDHRYGLGYRVRLLEQGLERQLEVRPLIAAAVRRLHLEADAAAYYAVYREVNVVVAHVVDSERRPRVQLLDIGFHEAAHATAFGKVMLAAMTPEDRAAYLDRVGLRQCTAKTLTDRTQLEGHLEQVRLSGVALEIGEFQDGLTCLAAPVRSSAGAVLASVAISLPSADFAARRWPVEHAVRRGALLATRAVNSR</sequence>
<dbReference type="EMBL" id="BAAAHK010000020">
    <property type="protein sequence ID" value="GAA0959010.1"/>
    <property type="molecule type" value="Genomic_DNA"/>
</dbReference>
<dbReference type="PROSITE" id="PS51078">
    <property type="entry name" value="ICLR_ED"/>
    <property type="match status" value="1"/>
</dbReference>
<dbReference type="Gene3D" id="3.30.450.40">
    <property type="match status" value="1"/>
</dbReference>
<evidence type="ECO:0000313" key="6">
    <source>
        <dbReference type="EMBL" id="GAA0959010.1"/>
    </source>
</evidence>
<dbReference type="InterPro" id="IPR050707">
    <property type="entry name" value="HTH_MetabolicPath_Reg"/>
</dbReference>
<dbReference type="InterPro" id="IPR005471">
    <property type="entry name" value="Tscrpt_reg_IclR_N"/>
</dbReference>
<evidence type="ECO:0000256" key="3">
    <source>
        <dbReference type="ARBA" id="ARBA00023163"/>
    </source>
</evidence>
<protein>
    <submittedName>
        <fullName evidence="6">IclR family transcriptional regulator C-terminal domain-containing protein</fullName>
    </submittedName>
</protein>
<dbReference type="Pfam" id="PF09339">
    <property type="entry name" value="HTH_IclR"/>
    <property type="match status" value="1"/>
</dbReference>
<comment type="caution">
    <text evidence="6">The sequence shown here is derived from an EMBL/GenBank/DDBJ whole genome shotgun (WGS) entry which is preliminary data.</text>
</comment>
<dbReference type="InterPro" id="IPR014757">
    <property type="entry name" value="Tscrpt_reg_IclR_C"/>
</dbReference>
<evidence type="ECO:0000259" key="4">
    <source>
        <dbReference type="PROSITE" id="PS51077"/>
    </source>
</evidence>
<keyword evidence="3" id="KW-0804">Transcription</keyword>
<keyword evidence="7" id="KW-1185">Reference proteome</keyword>
<feature type="domain" description="HTH iclR-type" evidence="4">
    <location>
        <begin position="1"/>
        <end position="63"/>
    </location>
</feature>
<dbReference type="SUPFAM" id="SSF46785">
    <property type="entry name" value="Winged helix' DNA-binding domain"/>
    <property type="match status" value="1"/>
</dbReference>
<dbReference type="PROSITE" id="PS51077">
    <property type="entry name" value="HTH_ICLR"/>
    <property type="match status" value="1"/>
</dbReference>
<name>A0ABP4C5P5_9ACTN</name>